<dbReference type="PANTHER" id="PTHR11017">
    <property type="entry name" value="LEUCINE-RICH REPEAT-CONTAINING PROTEIN"/>
    <property type="match status" value="1"/>
</dbReference>
<sequence>MEETARAWKGKESMSGAREIRIVSPGSMVDKENEEERASGEVSHYVPVSMEAGPSQQPKSVSQAELIAELLLTLRAMREMMEEKDKKIAELTREELTKKRCKPNPPPTPFTGSGKMVKVKDFLVETELYFEAQGASEPEKVQVATTFLKDRAWEWGRRDEASTSSGHQSDHSQENIERSTLGRPGLRLREGSSRYGDNYITVTSSHFYVCRPSDKTSNEYRHLQTLIQDVLRRVELERKQYLIVPKVTVGFDRLVTEALETHHAFVGICGMGGIGKTTLAKLILNRACMKFEFTCFSEQIKELTGPKSQMKKVVWEQMRHRGAPVRKADQVHEDVWYQVKGKSLLVVFDDVDNYQQPEFLREIAEDNQCSESRFILTSRNSHLLQEVYGDNIHIIRPNHLGNEDAKKLLTAYAFPKKPEPPESLRKVVQEVLDGCEGLPLTLEILGKHLRCTPMELWAEIPSALRRCTNDCADLEQRLWARLQLSYDGLPGDDVKKMFLDIASFFILQDKWGWQNPFADDAIMAWSSIYTSVLHHLQTLEDRSLVMVRRYKDPMYDVTRTNFYMHEHLRRMGQKIAREKGRSLDISRVRSSAEPTSEDQNLYQYDGEVIFQVLQCQH</sequence>
<dbReference type="AlphaFoldDB" id="A0ABD3IGG4"/>
<dbReference type="PANTHER" id="PTHR11017:SF385">
    <property type="entry name" value="DISEASE RESISTANCE PROTEIN (TIR-NBS-LRR CLASS)-RELATED"/>
    <property type="match status" value="1"/>
</dbReference>
<accession>A0ABD3IGG4</accession>
<name>A0ABD3IGG4_9MARC</name>
<dbReference type="Proteomes" id="UP001633002">
    <property type="component" value="Unassembled WGS sequence"/>
</dbReference>
<evidence type="ECO:0000313" key="4">
    <source>
        <dbReference type="EMBL" id="KAL3701639.1"/>
    </source>
</evidence>
<dbReference type="InterPro" id="IPR027417">
    <property type="entry name" value="P-loop_NTPase"/>
</dbReference>
<keyword evidence="1" id="KW-0175">Coiled coil</keyword>
<dbReference type="SUPFAM" id="SSF52540">
    <property type="entry name" value="P-loop containing nucleoside triphosphate hydrolases"/>
    <property type="match status" value="1"/>
</dbReference>
<dbReference type="InterPro" id="IPR042197">
    <property type="entry name" value="Apaf_helical"/>
</dbReference>
<gene>
    <name evidence="4" type="ORF">R1sor_019661</name>
</gene>
<feature type="domain" description="NB-ARC" evidence="3">
    <location>
        <begin position="261"/>
        <end position="417"/>
    </location>
</feature>
<feature type="coiled-coil region" evidence="1">
    <location>
        <begin position="67"/>
        <end position="94"/>
    </location>
</feature>
<keyword evidence="5" id="KW-1185">Reference proteome</keyword>
<evidence type="ECO:0000256" key="1">
    <source>
        <dbReference type="SAM" id="Coils"/>
    </source>
</evidence>
<proteinExistence type="predicted"/>
<feature type="compositionally biased region" description="Basic and acidic residues" evidence="2">
    <location>
        <begin position="168"/>
        <end position="177"/>
    </location>
</feature>
<dbReference type="InterPro" id="IPR044974">
    <property type="entry name" value="Disease_R_plants"/>
</dbReference>
<dbReference type="Gene3D" id="1.10.8.430">
    <property type="entry name" value="Helical domain of apoptotic protease-activating factors"/>
    <property type="match status" value="1"/>
</dbReference>
<protein>
    <recommendedName>
        <fullName evidence="3">NB-ARC domain-containing protein</fullName>
    </recommendedName>
</protein>
<feature type="region of interest" description="Disordered" evidence="2">
    <location>
        <begin position="158"/>
        <end position="190"/>
    </location>
</feature>
<dbReference type="InterPro" id="IPR002182">
    <property type="entry name" value="NB-ARC"/>
</dbReference>
<dbReference type="EMBL" id="JBJQOH010000001">
    <property type="protein sequence ID" value="KAL3701639.1"/>
    <property type="molecule type" value="Genomic_DNA"/>
</dbReference>
<dbReference type="PRINTS" id="PR00364">
    <property type="entry name" value="DISEASERSIST"/>
</dbReference>
<evidence type="ECO:0000313" key="5">
    <source>
        <dbReference type="Proteomes" id="UP001633002"/>
    </source>
</evidence>
<dbReference type="Pfam" id="PF00931">
    <property type="entry name" value="NB-ARC"/>
    <property type="match status" value="1"/>
</dbReference>
<dbReference type="Gene3D" id="3.40.50.300">
    <property type="entry name" value="P-loop containing nucleotide triphosphate hydrolases"/>
    <property type="match status" value="1"/>
</dbReference>
<comment type="caution">
    <text evidence="4">The sequence shown here is derived from an EMBL/GenBank/DDBJ whole genome shotgun (WGS) entry which is preliminary data.</text>
</comment>
<evidence type="ECO:0000259" key="3">
    <source>
        <dbReference type="Pfam" id="PF00931"/>
    </source>
</evidence>
<reference evidence="4 5" key="1">
    <citation type="submission" date="2024-09" db="EMBL/GenBank/DDBJ databases">
        <title>Chromosome-scale assembly of Riccia sorocarpa.</title>
        <authorList>
            <person name="Paukszto L."/>
        </authorList>
    </citation>
    <scope>NUCLEOTIDE SEQUENCE [LARGE SCALE GENOMIC DNA]</scope>
    <source>
        <strain evidence="4">LP-2024</strain>
        <tissue evidence="4">Aerial parts of the thallus</tissue>
    </source>
</reference>
<evidence type="ECO:0000256" key="2">
    <source>
        <dbReference type="SAM" id="MobiDB-lite"/>
    </source>
</evidence>
<organism evidence="4 5">
    <name type="scientific">Riccia sorocarpa</name>
    <dbReference type="NCBI Taxonomy" id="122646"/>
    <lineage>
        <taxon>Eukaryota</taxon>
        <taxon>Viridiplantae</taxon>
        <taxon>Streptophyta</taxon>
        <taxon>Embryophyta</taxon>
        <taxon>Marchantiophyta</taxon>
        <taxon>Marchantiopsida</taxon>
        <taxon>Marchantiidae</taxon>
        <taxon>Marchantiales</taxon>
        <taxon>Ricciaceae</taxon>
        <taxon>Riccia</taxon>
    </lineage>
</organism>